<dbReference type="PROSITE" id="PS50850">
    <property type="entry name" value="MFS"/>
    <property type="match status" value="1"/>
</dbReference>
<dbReference type="EMBL" id="DS022300">
    <property type="protein sequence ID" value="OAJ36702.1"/>
    <property type="molecule type" value="Genomic_DNA"/>
</dbReference>
<feature type="transmembrane region" description="Helical" evidence="4">
    <location>
        <begin position="96"/>
        <end position="116"/>
    </location>
</feature>
<evidence type="ECO:0000313" key="6">
    <source>
        <dbReference type="EMBL" id="OAJ36702.1"/>
    </source>
</evidence>
<dbReference type="CDD" id="cd17352">
    <property type="entry name" value="MFS_MCT_SLC16"/>
    <property type="match status" value="1"/>
</dbReference>
<comment type="subcellular location">
    <subcellularLocation>
        <location evidence="1">Membrane</location>
        <topology evidence="1">Multi-pass membrane protein</topology>
    </subcellularLocation>
</comment>
<evidence type="ECO:0000256" key="2">
    <source>
        <dbReference type="ARBA" id="ARBA00006727"/>
    </source>
</evidence>
<feature type="transmembrane region" description="Helical" evidence="4">
    <location>
        <begin position="427"/>
        <end position="448"/>
    </location>
</feature>
<dbReference type="AlphaFoldDB" id="A0A177WAF9"/>
<accession>A0A177WAF9</accession>
<dbReference type="Pfam" id="PF07690">
    <property type="entry name" value="MFS_1"/>
    <property type="match status" value="1"/>
</dbReference>
<keyword evidence="4" id="KW-0472">Membrane</keyword>
<dbReference type="InterPro" id="IPR050327">
    <property type="entry name" value="Proton-linked_MCT"/>
</dbReference>
<dbReference type="OrthoDB" id="2213137at2759"/>
<feature type="transmembrane region" description="Helical" evidence="4">
    <location>
        <begin position="128"/>
        <end position="147"/>
    </location>
</feature>
<evidence type="ECO:0000259" key="5">
    <source>
        <dbReference type="PROSITE" id="PS50850"/>
    </source>
</evidence>
<organism evidence="6 7">
    <name type="scientific">Batrachochytrium dendrobatidis (strain JEL423)</name>
    <dbReference type="NCBI Taxonomy" id="403673"/>
    <lineage>
        <taxon>Eukaryota</taxon>
        <taxon>Fungi</taxon>
        <taxon>Fungi incertae sedis</taxon>
        <taxon>Chytridiomycota</taxon>
        <taxon>Chytridiomycota incertae sedis</taxon>
        <taxon>Chytridiomycetes</taxon>
        <taxon>Rhizophydiales</taxon>
        <taxon>Rhizophydiales incertae sedis</taxon>
        <taxon>Batrachochytrium</taxon>
    </lineage>
</organism>
<dbReference type="eggNOG" id="KOG2504">
    <property type="taxonomic scope" value="Eukaryota"/>
</dbReference>
<reference evidence="6 7" key="2">
    <citation type="submission" date="2016-05" db="EMBL/GenBank/DDBJ databases">
        <title>Lineage-specific infection strategies underlie the spectrum of fungal disease in amphibians.</title>
        <authorList>
            <person name="Cuomo C.A."/>
            <person name="Farrer R.A."/>
            <person name="James T."/>
            <person name="Longcore J."/>
            <person name="Birren B."/>
        </authorList>
    </citation>
    <scope>NUCLEOTIDE SEQUENCE [LARGE SCALE GENOMIC DNA]</scope>
    <source>
        <strain evidence="6 7">JEL423</strain>
    </source>
</reference>
<dbReference type="InterPro" id="IPR036259">
    <property type="entry name" value="MFS_trans_sf"/>
</dbReference>
<dbReference type="SUPFAM" id="SSF103473">
    <property type="entry name" value="MFS general substrate transporter"/>
    <property type="match status" value="1"/>
</dbReference>
<reference evidence="6 7" key="1">
    <citation type="submission" date="2006-10" db="EMBL/GenBank/DDBJ databases">
        <title>The Genome Sequence of Batrachochytrium dendrobatidis JEL423.</title>
        <authorList>
            <consortium name="The Broad Institute Genome Sequencing Platform"/>
            <person name="Birren B."/>
            <person name="Lander E."/>
            <person name="Galagan J."/>
            <person name="Cuomo C."/>
            <person name="Devon K."/>
            <person name="Jaffe D."/>
            <person name="Butler J."/>
            <person name="Alvarez P."/>
            <person name="Gnerre S."/>
            <person name="Grabherr M."/>
            <person name="Kleber M."/>
            <person name="Mauceli E."/>
            <person name="Brockman W."/>
            <person name="Young S."/>
            <person name="LaButti K."/>
            <person name="Sykes S."/>
            <person name="DeCaprio D."/>
            <person name="Crawford M."/>
            <person name="Koehrsen M."/>
            <person name="Engels R."/>
            <person name="Montgomery P."/>
            <person name="Pearson M."/>
            <person name="Howarth C."/>
            <person name="Larson L."/>
            <person name="White J."/>
            <person name="O'Leary S."/>
            <person name="Kodira C."/>
            <person name="Zeng Q."/>
            <person name="Yandava C."/>
            <person name="Alvarado L."/>
            <person name="Longcore J."/>
            <person name="James T."/>
        </authorList>
    </citation>
    <scope>NUCLEOTIDE SEQUENCE [LARGE SCALE GENOMIC DNA]</scope>
    <source>
        <strain evidence="6 7">JEL423</strain>
    </source>
</reference>
<dbReference type="InterPro" id="IPR011701">
    <property type="entry name" value="MFS"/>
</dbReference>
<evidence type="ECO:0000256" key="3">
    <source>
        <dbReference type="SAM" id="MobiDB-lite"/>
    </source>
</evidence>
<dbReference type="STRING" id="403673.A0A177WAF9"/>
<keyword evidence="4" id="KW-1133">Transmembrane helix</keyword>
<feature type="compositionally biased region" description="Polar residues" evidence="3">
    <location>
        <begin position="7"/>
        <end position="22"/>
    </location>
</feature>
<feature type="transmembrane region" description="Helical" evidence="4">
    <location>
        <begin position="55"/>
        <end position="76"/>
    </location>
</feature>
<feature type="transmembrane region" description="Helical" evidence="4">
    <location>
        <begin position="293"/>
        <end position="312"/>
    </location>
</feature>
<proteinExistence type="inferred from homology"/>
<comment type="similarity">
    <text evidence="2">Belongs to the major facilitator superfamily. Monocarboxylate porter (TC 2.A.1.13) family.</text>
</comment>
<feature type="transmembrane region" description="Helical" evidence="4">
    <location>
        <begin position="153"/>
        <end position="174"/>
    </location>
</feature>
<feature type="transmembrane region" description="Helical" evidence="4">
    <location>
        <begin position="349"/>
        <end position="375"/>
    </location>
</feature>
<evidence type="ECO:0000256" key="1">
    <source>
        <dbReference type="ARBA" id="ARBA00004141"/>
    </source>
</evidence>
<evidence type="ECO:0000256" key="4">
    <source>
        <dbReference type="SAM" id="Phobius"/>
    </source>
</evidence>
<feature type="domain" description="Major facilitator superfamily (MFS) profile" evidence="5">
    <location>
        <begin position="57"/>
        <end position="449"/>
    </location>
</feature>
<protein>
    <recommendedName>
        <fullName evidence="5">Major facilitator superfamily (MFS) profile domain-containing protein</fullName>
    </recommendedName>
</protein>
<keyword evidence="4" id="KW-0812">Transmembrane</keyword>
<dbReference type="Proteomes" id="UP000077115">
    <property type="component" value="Unassembled WGS sequence"/>
</dbReference>
<dbReference type="Gene3D" id="1.20.1250.20">
    <property type="entry name" value="MFS general substrate transporter like domains"/>
    <property type="match status" value="2"/>
</dbReference>
<dbReference type="PANTHER" id="PTHR11360">
    <property type="entry name" value="MONOCARBOXYLATE TRANSPORTER"/>
    <property type="match status" value="1"/>
</dbReference>
<feature type="transmembrane region" description="Helical" evidence="4">
    <location>
        <begin position="387"/>
        <end position="407"/>
    </location>
</feature>
<gene>
    <name evidence="6" type="ORF">BDEG_20847</name>
</gene>
<feature type="transmembrane region" description="Helical" evidence="4">
    <location>
        <begin position="186"/>
        <end position="205"/>
    </location>
</feature>
<dbReference type="VEuPathDB" id="FungiDB:BDEG_20847"/>
<dbReference type="GO" id="GO:0022857">
    <property type="term" value="F:transmembrane transporter activity"/>
    <property type="evidence" value="ECO:0007669"/>
    <property type="project" value="InterPro"/>
</dbReference>
<dbReference type="GO" id="GO:0016020">
    <property type="term" value="C:membrane"/>
    <property type="evidence" value="ECO:0007669"/>
    <property type="project" value="UniProtKB-SubCell"/>
</dbReference>
<dbReference type="InterPro" id="IPR020846">
    <property type="entry name" value="MFS_dom"/>
</dbReference>
<feature type="transmembrane region" description="Helical" evidence="4">
    <location>
        <begin position="324"/>
        <end position="343"/>
    </location>
</feature>
<feature type="transmembrane region" description="Helical" evidence="4">
    <location>
        <begin position="258"/>
        <end position="281"/>
    </location>
</feature>
<dbReference type="PANTHER" id="PTHR11360:SF284">
    <property type="entry name" value="EG:103B4.3 PROTEIN-RELATED"/>
    <property type="match status" value="1"/>
</dbReference>
<feature type="transmembrane region" description="Helical" evidence="4">
    <location>
        <begin position="217"/>
        <end position="237"/>
    </location>
</feature>
<feature type="region of interest" description="Disordered" evidence="3">
    <location>
        <begin position="1"/>
        <end position="22"/>
    </location>
</feature>
<name>A0A177WAF9_BATDL</name>
<evidence type="ECO:0000313" key="7">
    <source>
        <dbReference type="Proteomes" id="UP000077115"/>
    </source>
</evidence>
<sequence length="457" mass="48682">MSDLGELTQNMNSSTQCSPKTQLSKDLVQSETVEVDSSLEALNVQSENIPKTDTGYAWVIMCASFMVNAVAIGLPSSFGIFQQAYRNIPELAGESTLSIAFIGSISIAGMPLFSIMSGRLVDKYGPRIVCICGAFITLASLILASFSTQLWHFLVTQGFLFGLGSSTAYLPSLAVLSDWWVKHRGLATGMAVAGAGIGGLAWGPVLRALITHIGWRWTLRIAGIASFVIVMVGAILLRIRLPRKAAASIDLSYFRESIFLRLYATTFITTFAYFIPFFFIPSYAINHGLSREQGALLLGLLNGASGLGRIALGFVADYLGCTNVMTSCLGLSATVILCVWPFATTFESLLALVIFFGFFVGGYISLLSTVTAQLFGSRGNIGSITGMIYNGLFFGSLFGAPIGGAMIDHFTVQAADGTISPNFLPSIMFSGSCFAAGAMLAFSVKYSAGGGKIFIKI</sequence>